<gene>
    <name evidence="11" type="ORF">APUTEX25_004443</name>
</gene>
<name>A0A3M7L1F3_AUXPR</name>
<keyword evidence="3" id="KW-0378">Hydrolase</keyword>
<reference evidence="12" key="1">
    <citation type="journal article" date="2018" name="Algal Res.">
        <title>Characterization of plant carbon substrate utilization by Auxenochlorella protothecoides.</title>
        <authorList>
            <person name="Vogler B.W."/>
            <person name="Starkenburg S.R."/>
            <person name="Sudasinghe N."/>
            <person name="Schambach J.Y."/>
            <person name="Rollin J.A."/>
            <person name="Pattathil S."/>
            <person name="Barry A.N."/>
        </authorList>
    </citation>
    <scope>NUCLEOTIDE SEQUENCE [LARGE SCALE GENOMIC DNA]</scope>
    <source>
        <strain evidence="12">UTEX 25</strain>
    </source>
</reference>
<evidence type="ECO:0000259" key="10">
    <source>
        <dbReference type="Pfam" id="PF03372"/>
    </source>
</evidence>
<feature type="active site" description="Proton acceptor" evidence="5">
    <location>
        <position position="281"/>
    </location>
</feature>
<dbReference type="EMBL" id="QOKY01000154">
    <property type="protein sequence ID" value="RMZ56019.1"/>
    <property type="molecule type" value="Genomic_DNA"/>
</dbReference>
<dbReference type="GO" id="GO:0003906">
    <property type="term" value="F:DNA-(apurinic or apyrimidinic site) endonuclease activity"/>
    <property type="evidence" value="ECO:0007669"/>
    <property type="project" value="TreeGrafter"/>
</dbReference>
<feature type="binding site" evidence="6">
    <location>
        <position position="181"/>
    </location>
    <ligand>
        <name>Mg(2+)</name>
        <dbReference type="ChEBI" id="CHEBI:18420"/>
        <label>1</label>
    </ligand>
</feature>
<comment type="similarity">
    <text evidence="1 8">Belongs to the DNA repair enzymes AP/ExoA family.</text>
</comment>
<accession>A0A3M7L1F3</accession>
<dbReference type="InterPro" id="IPR005135">
    <property type="entry name" value="Endo/exonuclease/phosphatase"/>
</dbReference>
<feature type="binding site" evidence="6">
    <location>
        <position position="280"/>
    </location>
    <ligand>
        <name>Mg(2+)</name>
        <dbReference type="ChEBI" id="CHEBI:18420"/>
        <label>1</label>
    </ligand>
</feature>
<dbReference type="NCBIfam" id="TIGR00633">
    <property type="entry name" value="xth"/>
    <property type="match status" value="1"/>
</dbReference>
<evidence type="ECO:0000256" key="3">
    <source>
        <dbReference type="ARBA" id="ARBA00022801"/>
    </source>
</evidence>
<evidence type="ECO:0000256" key="9">
    <source>
        <dbReference type="SAM" id="MobiDB-lite"/>
    </source>
</evidence>
<evidence type="ECO:0000256" key="1">
    <source>
        <dbReference type="ARBA" id="ARBA00007092"/>
    </source>
</evidence>
<feature type="site" description="Important for catalytic activity" evidence="7">
    <location>
        <position position="251"/>
    </location>
</feature>
<sequence length="329" mass="35886">APTLKNIALKYGSLSDLFGELELDIACFQVLVLVMVVVQINDRETKLVEAQLTKEIVCVDDCEVNAVKIVLFLATSLSYWAVSREKKGYSGVVTYARGQWRAAHVEVDCLASGESDIDREGRVVVSDHGAFVLINVYVPNAGDRPARPRLGFKLKFLHALKRTADGFRKQGRQVILVGDFNVVATPADVHASMPFDDLYAPEELAALHALTEGPAAYVDVWRRLHLGVADVYTVWDERTSARAFNRGLRIDYVLCTPGLLPSVVACEVVGTDRLPPKWSDHAGLLLRLQGLAPPAPDQPCALRNSARPASAPSLASSPSSSLVHPLRVI</sequence>
<keyword evidence="8" id="KW-0234">DNA repair</keyword>
<keyword evidence="2 6" id="KW-0479">Metal-binding</keyword>
<organism evidence="11 12">
    <name type="scientific">Auxenochlorella protothecoides</name>
    <name type="common">Green microalga</name>
    <name type="synonym">Chlorella protothecoides</name>
    <dbReference type="NCBI Taxonomy" id="3075"/>
    <lineage>
        <taxon>Eukaryota</taxon>
        <taxon>Viridiplantae</taxon>
        <taxon>Chlorophyta</taxon>
        <taxon>core chlorophytes</taxon>
        <taxon>Trebouxiophyceae</taxon>
        <taxon>Chlorellales</taxon>
        <taxon>Chlorellaceae</taxon>
        <taxon>Auxenochlorella</taxon>
    </lineage>
</organism>
<dbReference type="Pfam" id="PF03372">
    <property type="entry name" value="Exo_endo_phos"/>
    <property type="match status" value="1"/>
</dbReference>
<feature type="compositionally biased region" description="Low complexity" evidence="9">
    <location>
        <begin position="301"/>
        <end position="322"/>
    </location>
</feature>
<dbReference type="GO" id="GO:0006284">
    <property type="term" value="P:base-excision repair"/>
    <property type="evidence" value="ECO:0007669"/>
    <property type="project" value="TreeGrafter"/>
</dbReference>
<evidence type="ECO:0000256" key="6">
    <source>
        <dbReference type="PIRSR" id="PIRSR604808-2"/>
    </source>
</evidence>
<dbReference type="PROSITE" id="PS51435">
    <property type="entry name" value="AP_NUCLEASE_F1_4"/>
    <property type="match status" value="1"/>
</dbReference>
<dbReference type="Proteomes" id="UP000279271">
    <property type="component" value="Unassembled WGS sequence"/>
</dbReference>
<feature type="region of interest" description="Disordered" evidence="9">
    <location>
        <begin position="297"/>
        <end position="329"/>
    </location>
</feature>
<feature type="site" description="Transition state stabilizer" evidence="7">
    <location>
        <position position="181"/>
    </location>
</feature>
<evidence type="ECO:0000313" key="11">
    <source>
        <dbReference type="EMBL" id="RMZ56019.1"/>
    </source>
</evidence>
<dbReference type="GO" id="GO:0046872">
    <property type="term" value="F:metal ion binding"/>
    <property type="evidence" value="ECO:0007669"/>
    <property type="project" value="UniProtKB-KW"/>
</dbReference>
<evidence type="ECO:0000256" key="5">
    <source>
        <dbReference type="PIRSR" id="PIRSR604808-1"/>
    </source>
</evidence>
<dbReference type="InterPro" id="IPR036691">
    <property type="entry name" value="Endo/exonu/phosph_ase_sf"/>
</dbReference>
<evidence type="ECO:0000256" key="8">
    <source>
        <dbReference type="RuleBase" id="RU362131"/>
    </source>
</evidence>
<keyword evidence="4 6" id="KW-0460">Magnesium</keyword>
<feature type="binding site" evidence="6">
    <location>
        <position position="179"/>
    </location>
    <ligand>
        <name>Mg(2+)</name>
        <dbReference type="ChEBI" id="CHEBI:18420"/>
        <label>1</label>
    </ligand>
</feature>
<protein>
    <recommendedName>
        <fullName evidence="10">Endonuclease/exonuclease/phosphatase domain-containing protein</fullName>
    </recommendedName>
</protein>
<comment type="caution">
    <text evidence="11">The sequence shown here is derived from an EMBL/GenBank/DDBJ whole genome shotgun (WGS) entry which is preliminary data.</text>
</comment>
<feature type="active site" evidence="5">
    <location>
        <position position="137"/>
    </location>
</feature>
<dbReference type="GO" id="GO:0008081">
    <property type="term" value="F:phosphoric diester hydrolase activity"/>
    <property type="evidence" value="ECO:0007669"/>
    <property type="project" value="TreeGrafter"/>
</dbReference>
<evidence type="ECO:0000256" key="4">
    <source>
        <dbReference type="ARBA" id="ARBA00022842"/>
    </source>
</evidence>
<keyword evidence="6" id="KW-0464">Manganese</keyword>
<evidence type="ECO:0000256" key="7">
    <source>
        <dbReference type="PIRSR" id="PIRSR604808-3"/>
    </source>
</evidence>
<feature type="non-terminal residue" evidence="11">
    <location>
        <position position="1"/>
    </location>
</feature>
<keyword evidence="8" id="KW-0227">DNA damage</keyword>
<evidence type="ECO:0000256" key="2">
    <source>
        <dbReference type="ARBA" id="ARBA00022723"/>
    </source>
</evidence>
<feature type="active site" description="Proton donor/acceptor" evidence="5">
    <location>
        <position position="179"/>
    </location>
</feature>
<dbReference type="PANTHER" id="PTHR22748:SF4">
    <property type="entry name" value="DNA-(APURINIC OR APYRIMIDINIC SITE) ENDONUCLEASE 2"/>
    <property type="match status" value="1"/>
</dbReference>
<dbReference type="InterPro" id="IPR004808">
    <property type="entry name" value="AP_endonuc_1"/>
</dbReference>
<dbReference type="Gene3D" id="3.60.10.10">
    <property type="entry name" value="Endonuclease/exonuclease/phosphatase"/>
    <property type="match status" value="1"/>
</dbReference>
<evidence type="ECO:0000313" key="12">
    <source>
        <dbReference type="Proteomes" id="UP000279271"/>
    </source>
</evidence>
<dbReference type="GO" id="GO:0008311">
    <property type="term" value="F:double-stranded DNA 3'-5' DNA exonuclease activity"/>
    <property type="evidence" value="ECO:0007669"/>
    <property type="project" value="TreeGrafter"/>
</dbReference>
<feature type="binding site" evidence="6">
    <location>
        <position position="281"/>
    </location>
    <ligand>
        <name>Mg(2+)</name>
        <dbReference type="ChEBI" id="CHEBI:18420"/>
        <label>1</label>
    </ligand>
</feature>
<dbReference type="SUPFAM" id="SSF56219">
    <property type="entry name" value="DNase I-like"/>
    <property type="match status" value="1"/>
</dbReference>
<feature type="site" description="Interaction with DNA substrate" evidence="7">
    <location>
        <position position="281"/>
    </location>
</feature>
<dbReference type="AlphaFoldDB" id="A0A3M7L1F3"/>
<proteinExistence type="inferred from homology"/>
<comment type="cofactor">
    <cofactor evidence="6 8">
        <name>Mg(2+)</name>
        <dbReference type="ChEBI" id="CHEBI:18420"/>
    </cofactor>
    <cofactor evidence="6 8">
        <name>Mn(2+)</name>
        <dbReference type="ChEBI" id="CHEBI:29035"/>
    </cofactor>
    <text evidence="6 8">Probably binds two magnesium or manganese ions per subunit.</text>
</comment>
<feature type="domain" description="Endonuclease/exonuclease/phosphatase" evidence="10">
    <location>
        <begin position="83"/>
        <end position="281"/>
    </location>
</feature>
<dbReference type="GO" id="GO:0005634">
    <property type="term" value="C:nucleus"/>
    <property type="evidence" value="ECO:0007669"/>
    <property type="project" value="TreeGrafter"/>
</dbReference>
<dbReference type="PANTHER" id="PTHR22748">
    <property type="entry name" value="AP ENDONUCLEASE"/>
    <property type="match status" value="1"/>
</dbReference>